<dbReference type="Pfam" id="PF06799">
    <property type="entry name" value="CGLD27-like"/>
    <property type="match status" value="1"/>
</dbReference>
<proteinExistence type="predicted"/>
<comment type="caution">
    <text evidence="4">The sequence shown here is derived from an EMBL/GenBank/DDBJ whole genome shotgun (WGS) entry which is preliminary data.</text>
</comment>
<dbReference type="PANTHER" id="PTHR34214:SF3">
    <property type="entry name" value="PROTEIN CONSERVED IN THE GREEN LINEAGE AND DIATOMS 27, CHLOROPLASTIC"/>
    <property type="match status" value="1"/>
</dbReference>
<keyword evidence="5" id="KW-1185">Reference proteome</keyword>
<comment type="subcellular location">
    <subcellularLocation>
        <location evidence="1">Plastid</location>
    </subcellularLocation>
</comment>
<keyword evidence="3" id="KW-0472">Membrane</keyword>
<dbReference type="AlphaFoldDB" id="A0AAE0KT31"/>
<keyword evidence="2" id="KW-0934">Plastid</keyword>
<organism evidence="4 5">
    <name type="scientific">Cymbomonas tetramitiformis</name>
    <dbReference type="NCBI Taxonomy" id="36881"/>
    <lineage>
        <taxon>Eukaryota</taxon>
        <taxon>Viridiplantae</taxon>
        <taxon>Chlorophyta</taxon>
        <taxon>Pyramimonadophyceae</taxon>
        <taxon>Pyramimonadales</taxon>
        <taxon>Pyramimonadaceae</taxon>
        <taxon>Cymbomonas</taxon>
    </lineage>
</organism>
<evidence type="ECO:0000256" key="2">
    <source>
        <dbReference type="ARBA" id="ARBA00022640"/>
    </source>
</evidence>
<name>A0AAE0KT31_9CHLO</name>
<keyword evidence="3" id="KW-0812">Transmembrane</keyword>
<dbReference type="PANTHER" id="PTHR34214">
    <property type="match status" value="1"/>
</dbReference>
<dbReference type="GO" id="GO:0009536">
    <property type="term" value="C:plastid"/>
    <property type="evidence" value="ECO:0007669"/>
    <property type="project" value="UniProtKB-SubCell"/>
</dbReference>
<reference evidence="4 5" key="1">
    <citation type="journal article" date="2015" name="Genome Biol. Evol.">
        <title>Comparative Genomics of a Bacterivorous Green Alga Reveals Evolutionary Causalities and Consequences of Phago-Mixotrophic Mode of Nutrition.</title>
        <authorList>
            <person name="Burns J.A."/>
            <person name="Paasch A."/>
            <person name="Narechania A."/>
            <person name="Kim E."/>
        </authorList>
    </citation>
    <scope>NUCLEOTIDE SEQUENCE [LARGE SCALE GENOMIC DNA]</scope>
    <source>
        <strain evidence="4 5">PLY_AMNH</strain>
    </source>
</reference>
<evidence type="ECO:0000313" key="4">
    <source>
        <dbReference type="EMBL" id="KAK3259757.1"/>
    </source>
</evidence>
<feature type="transmembrane region" description="Helical" evidence="3">
    <location>
        <begin position="104"/>
        <end position="124"/>
    </location>
</feature>
<dbReference type="EMBL" id="LGRX02018478">
    <property type="protein sequence ID" value="KAK3259757.1"/>
    <property type="molecule type" value="Genomic_DNA"/>
</dbReference>
<feature type="transmembrane region" description="Helical" evidence="3">
    <location>
        <begin position="71"/>
        <end position="92"/>
    </location>
</feature>
<protein>
    <submittedName>
        <fullName evidence="4">Uncharacterized protein</fullName>
    </submittedName>
</protein>
<keyword evidence="3" id="KW-1133">Transmembrane helix</keyword>
<dbReference type="InterPro" id="IPR009631">
    <property type="entry name" value="CGLD27-like"/>
</dbReference>
<dbReference type="Proteomes" id="UP001190700">
    <property type="component" value="Unassembled WGS sequence"/>
</dbReference>
<evidence type="ECO:0000313" key="5">
    <source>
        <dbReference type="Proteomes" id="UP001190700"/>
    </source>
</evidence>
<evidence type="ECO:0000256" key="1">
    <source>
        <dbReference type="ARBA" id="ARBA00004474"/>
    </source>
</evidence>
<evidence type="ECO:0000256" key="3">
    <source>
        <dbReference type="SAM" id="Phobius"/>
    </source>
</evidence>
<accession>A0AAE0KT31</accession>
<feature type="transmembrane region" description="Helical" evidence="3">
    <location>
        <begin position="180"/>
        <end position="200"/>
    </location>
</feature>
<gene>
    <name evidence="4" type="ORF">CYMTET_31258</name>
</gene>
<sequence>MALGNLKGASLCPLGATNNLEGPRAPKALPQYDTEFDEEFAVPKDQRPVNELNSLRESPMYGWGMLDLSGYGVRVGALWTAMLFIGGPIADVSYPLSRMPLECILAASCGSFFIVALASLRIFLGWSYVSDRLLSAVVEYEETGWYDGQLWVKSPEVLARDRMLGSYQVKPVLDRMKTTLLASGAALLASSLLLGAVTAVETEESYRPRVTNDGITYRTALREDDDVFSLDNLDYDDEAAAAEAAAAGRTGLPAYCGDRYYKAVAGADNALCKW</sequence>